<name>A0ABX4PPB8_9LEPT</name>
<evidence type="ECO:0000313" key="3">
    <source>
        <dbReference type="EMBL" id="PKA17645.1"/>
    </source>
</evidence>
<keyword evidence="4" id="KW-1185">Reference proteome</keyword>
<dbReference type="NCBIfam" id="NF033162">
    <property type="entry name" value="lipo_LipL21"/>
    <property type="match status" value="1"/>
</dbReference>
<proteinExistence type="predicted"/>
<protein>
    <submittedName>
        <fullName evidence="3">Lipoprotein LipL21</fullName>
    </submittedName>
</protein>
<dbReference type="Proteomes" id="UP000231857">
    <property type="component" value="Unassembled WGS sequence"/>
</dbReference>
<accession>A0ABX4PPB8</accession>
<keyword evidence="3" id="KW-0449">Lipoprotein</keyword>
<feature type="chain" id="PRO_5046562025" evidence="2">
    <location>
        <begin position="23"/>
        <end position="185"/>
    </location>
</feature>
<evidence type="ECO:0000313" key="4">
    <source>
        <dbReference type="Proteomes" id="UP000231857"/>
    </source>
</evidence>
<evidence type="ECO:0000256" key="2">
    <source>
        <dbReference type="SAM" id="SignalP"/>
    </source>
</evidence>
<feature type="signal peptide" evidence="2">
    <location>
        <begin position="1"/>
        <end position="22"/>
    </location>
</feature>
<feature type="compositionally biased region" description="Basic and acidic residues" evidence="1">
    <location>
        <begin position="46"/>
        <end position="57"/>
    </location>
</feature>
<evidence type="ECO:0000256" key="1">
    <source>
        <dbReference type="SAM" id="MobiDB-lite"/>
    </source>
</evidence>
<gene>
    <name evidence="3" type="ORF">CH363_03120</name>
</gene>
<organism evidence="3 4">
    <name type="scientific">Leptospira haakeii</name>
    <dbReference type="NCBI Taxonomy" id="2023198"/>
    <lineage>
        <taxon>Bacteria</taxon>
        <taxon>Pseudomonadati</taxon>
        <taxon>Spirochaetota</taxon>
        <taxon>Spirochaetia</taxon>
        <taxon>Leptospirales</taxon>
        <taxon>Leptospiraceae</taxon>
        <taxon>Leptospira</taxon>
    </lineage>
</organism>
<comment type="caution">
    <text evidence="3">The sequence shown here is derived from an EMBL/GenBank/DDBJ whole genome shotgun (WGS) entry which is preliminary data.</text>
</comment>
<keyword evidence="2" id="KW-0732">Signal</keyword>
<dbReference type="RefSeq" id="WP_100722355.1">
    <property type="nucleotide sequence ID" value="NZ_NPEG01000001.1"/>
</dbReference>
<dbReference type="EMBL" id="NPEI01000001">
    <property type="protein sequence ID" value="PKA17645.1"/>
    <property type="molecule type" value="Genomic_DNA"/>
</dbReference>
<feature type="region of interest" description="Disordered" evidence="1">
    <location>
        <begin position="34"/>
        <end position="57"/>
    </location>
</feature>
<reference evidence="3 4" key="1">
    <citation type="submission" date="2017-07" db="EMBL/GenBank/DDBJ databases">
        <title>Leptospira spp. isolated from tropical soils.</title>
        <authorList>
            <person name="Thibeaux R."/>
            <person name="Iraola G."/>
            <person name="Ferres I."/>
            <person name="Bierque E."/>
            <person name="Girault D."/>
            <person name="Soupe-Gilbert M.-E."/>
            <person name="Picardeau M."/>
            <person name="Goarant C."/>
        </authorList>
    </citation>
    <scope>NUCLEOTIDE SEQUENCE [LARGE SCALE GENOMIC DNA]</scope>
    <source>
        <strain evidence="3 4">ATI7-C-A2</strain>
    </source>
</reference>
<sequence length="185" mass="20310">MIKKVIVIALSAALLTYCGANTAQKDATSVGDGGWSFEGWGGPPEQRNDGKTPRDTNPKDYYYMKFASRASAKAIAKKNRVMIQSTCRETARLQGTPDLIRKMQSEHHTTEKFCSNESRQGLTTDCNPSISASLVQSVKIYECKAIGQGSDPADVSKDNWEECECIIYVKFPGGRAAFLAKAQEE</sequence>